<keyword evidence="2" id="KW-1185">Reference proteome</keyword>
<evidence type="ECO:0000313" key="1">
    <source>
        <dbReference type="EMBL" id="GGD59431.1"/>
    </source>
</evidence>
<evidence type="ECO:0000313" key="2">
    <source>
        <dbReference type="Proteomes" id="UP000614272"/>
    </source>
</evidence>
<dbReference type="RefSeq" id="WP_099034738.1">
    <property type="nucleotide sequence ID" value="NZ_BMGJ01000004.1"/>
</dbReference>
<sequence length="245" mass="27521">MFHLARELNNAKLLYWHQQQRLRVLQNQQYRWLCLGDTVQSVMDLNTPQRLVLPHLHGLALALYLRPQPGCITELGLGGGAFQRYLQQHAPTSRINSIEFSHPIIHCFEEFFNPSALNLNIQQADAGQAIHHISNQDLLILDLFGEQDHPSFLRDPPFYEACLAALAAKGLLVINLLPALSIQLDSVTDLLRNLTGQPCTVVGIPGYQNKIIFAANLPLPDMHQFDALSVFASTHQVDLNQLILL</sequence>
<organism evidence="1 2">
    <name type="scientific">Lacimicrobium alkaliphilum</name>
    <dbReference type="NCBI Taxonomy" id="1526571"/>
    <lineage>
        <taxon>Bacteria</taxon>
        <taxon>Pseudomonadati</taxon>
        <taxon>Pseudomonadota</taxon>
        <taxon>Gammaproteobacteria</taxon>
        <taxon>Alteromonadales</taxon>
        <taxon>Alteromonadaceae</taxon>
        <taxon>Lacimicrobium</taxon>
    </lineage>
</organism>
<dbReference type="EMBL" id="BMGJ01000004">
    <property type="protein sequence ID" value="GGD59431.1"/>
    <property type="molecule type" value="Genomic_DNA"/>
</dbReference>
<proteinExistence type="predicted"/>
<dbReference type="Proteomes" id="UP000614272">
    <property type="component" value="Unassembled WGS sequence"/>
</dbReference>
<reference evidence="2" key="1">
    <citation type="journal article" date="2019" name="Int. J. Syst. Evol. Microbiol.">
        <title>The Global Catalogue of Microorganisms (GCM) 10K type strain sequencing project: providing services to taxonomists for standard genome sequencing and annotation.</title>
        <authorList>
            <consortium name="The Broad Institute Genomics Platform"/>
            <consortium name="The Broad Institute Genome Sequencing Center for Infectious Disease"/>
            <person name="Wu L."/>
            <person name="Ma J."/>
        </authorList>
    </citation>
    <scope>NUCLEOTIDE SEQUENCE [LARGE SCALE GENOMIC DNA]</scope>
    <source>
        <strain evidence="2">CGMCC 1.12923</strain>
    </source>
</reference>
<keyword evidence="1" id="KW-0808">Transferase</keyword>
<dbReference type="GO" id="GO:0032259">
    <property type="term" value="P:methylation"/>
    <property type="evidence" value="ECO:0007669"/>
    <property type="project" value="UniProtKB-KW"/>
</dbReference>
<gene>
    <name evidence="1" type="ORF">GCM10011357_13370</name>
</gene>
<dbReference type="Gene3D" id="3.40.50.150">
    <property type="entry name" value="Vaccinia Virus protein VP39"/>
    <property type="match status" value="1"/>
</dbReference>
<dbReference type="SUPFAM" id="SSF53335">
    <property type="entry name" value="S-adenosyl-L-methionine-dependent methyltransferases"/>
    <property type="match status" value="1"/>
</dbReference>
<keyword evidence="1" id="KW-0489">Methyltransferase</keyword>
<dbReference type="GO" id="GO:0008168">
    <property type="term" value="F:methyltransferase activity"/>
    <property type="evidence" value="ECO:0007669"/>
    <property type="project" value="UniProtKB-KW"/>
</dbReference>
<name>A0ABQ1R8Q5_9ALTE</name>
<comment type="caution">
    <text evidence="1">The sequence shown here is derived from an EMBL/GenBank/DDBJ whole genome shotgun (WGS) entry which is preliminary data.</text>
</comment>
<dbReference type="InterPro" id="IPR029063">
    <property type="entry name" value="SAM-dependent_MTases_sf"/>
</dbReference>
<accession>A0ABQ1R8Q5</accession>
<protein>
    <submittedName>
        <fullName evidence="1">SAM-dependent methyltransferase</fullName>
    </submittedName>
</protein>